<accession>A0A4R5AIA9</accession>
<evidence type="ECO:0000256" key="4">
    <source>
        <dbReference type="ARBA" id="ARBA00022989"/>
    </source>
</evidence>
<dbReference type="InterPro" id="IPR018649">
    <property type="entry name" value="SHOCT"/>
</dbReference>
<keyword evidence="10" id="KW-1185">Reference proteome</keyword>
<comment type="subcellular location">
    <subcellularLocation>
        <location evidence="1">Cell membrane</location>
        <topology evidence="1">Multi-pass membrane protein</topology>
    </subcellularLocation>
</comment>
<dbReference type="Pfam" id="PF09851">
    <property type="entry name" value="SHOCT"/>
    <property type="match status" value="1"/>
</dbReference>
<keyword evidence="5 6" id="KW-0472">Membrane</keyword>
<organism evidence="9 10">
    <name type="scientific">Jiangella aurantiaca</name>
    <dbReference type="NCBI Taxonomy" id="2530373"/>
    <lineage>
        <taxon>Bacteria</taxon>
        <taxon>Bacillati</taxon>
        <taxon>Actinomycetota</taxon>
        <taxon>Actinomycetes</taxon>
        <taxon>Jiangellales</taxon>
        <taxon>Jiangellaceae</taxon>
        <taxon>Jiangella</taxon>
    </lineage>
</organism>
<proteinExistence type="predicted"/>
<sequence>MDDYPLMNLFLTMIWFFLFVAWISMLVSLLGDIFRSRDLSGWGKALWTLLIIVLPILGALIYIVARGEGMTARTLEDYERREREFDSYVRSVAADSRPSGADELAKLARLRDAGTITTTEFEGQKAKLLA</sequence>
<dbReference type="AlphaFoldDB" id="A0A4R5AIA9"/>
<evidence type="ECO:0000256" key="1">
    <source>
        <dbReference type="ARBA" id="ARBA00004651"/>
    </source>
</evidence>
<dbReference type="Proteomes" id="UP000295217">
    <property type="component" value="Unassembled WGS sequence"/>
</dbReference>
<evidence type="ECO:0000313" key="9">
    <source>
        <dbReference type="EMBL" id="TDD71210.1"/>
    </source>
</evidence>
<feature type="domain" description="Cardiolipin synthase N-terminal" evidence="8">
    <location>
        <begin position="22"/>
        <end position="66"/>
    </location>
</feature>
<comment type="caution">
    <text evidence="9">The sequence shown here is derived from an EMBL/GenBank/DDBJ whole genome shotgun (WGS) entry which is preliminary data.</text>
</comment>
<keyword evidence="3 6" id="KW-0812">Transmembrane</keyword>
<feature type="domain" description="SHOCT" evidence="7">
    <location>
        <begin position="102"/>
        <end position="129"/>
    </location>
</feature>
<evidence type="ECO:0000256" key="3">
    <source>
        <dbReference type="ARBA" id="ARBA00022692"/>
    </source>
</evidence>
<keyword evidence="2" id="KW-1003">Cell membrane</keyword>
<evidence type="ECO:0000259" key="8">
    <source>
        <dbReference type="Pfam" id="PF13396"/>
    </source>
</evidence>
<evidence type="ECO:0000259" key="7">
    <source>
        <dbReference type="Pfam" id="PF09851"/>
    </source>
</evidence>
<evidence type="ECO:0000256" key="6">
    <source>
        <dbReference type="SAM" id="Phobius"/>
    </source>
</evidence>
<feature type="transmembrane region" description="Helical" evidence="6">
    <location>
        <begin position="46"/>
        <end position="65"/>
    </location>
</feature>
<evidence type="ECO:0000256" key="5">
    <source>
        <dbReference type="ARBA" id="ARBA00023136"/>
    </source>
</evidence>
<dbReference type="EMBL" id="SMLB01000006">
    <property type="protein sequence ID" value="TDD71210.1"/>
    <property type="molecule type" value="Genomic_DNA"/>
</dbReference>
<dbReference type="OrthoDB" id="7596142at2"/>
<reference evidence="9 10" key="1">
    <citation type="submission" date="2019-02" db="EMBL/GenBank/DDBJ databases">
        <title>Draft genome sequences of novel Actinobacteria.</title>
        <authorList>
            <person name="Sahin N."/>
            <person name="Ay H."/>
            <person name="Saygin H."/>
        </authorList>
    </citation>
    <scope>NUCLEOTIDE SEQUENCE [LARGE SCALE GENOMIC DNA]</scope>
    <source>
        <strain evidence="9 10">8K307</strain>
    </source>
</reference>
<keyword evidence="4 6" id="KW-1133">Transmembrane helix</keyword>
<dbReference type="InterPro" id="IPR027379">
    <property type="entry name" value="CLS_N"/>
</dbReference>
<feature type="transmembrane region" description="Helical" evidence="6">
    <location>
        <begin position="12"/>
        <end position="34"/>
    </location>
</feature>
<gene>
    <name evidence="9" type="ORF">E1262_06185</name>
</gene>
<dbReference type="GO" id="GO:0005886">
    <property type="term" value="C:plasma membrane"/>
    <property type="evidence" value="ECO:0007669"/>
    <property type="project" value="UniProtKB-SubCell"/>
</dbReference>
<evidence type="ECO:0000313" key="10">
    <source>
        <dbReference type="Proteomes" id="UP000295217"/>
    </source>
</evidence>
<dbReference type="RefSeq" id="WP_132102277.1">
    <property type="nucleotide sequence ID" value="NZ_SMLB01000006.1"/>
</dbReference>
<dbReference type="Pfam" id="PF13396">
    <property type="entry name" value="PLDc_N"/>
    <property type="match status" value="1"/>
</dbReference>
<evidence type="ECO:0000256" key="2">
    <source>
        <dbReference type="ARBA" id="ARBA00022475"/>
    </source>
</evidence>
<name>A0A4R5AIA9_9ACTN</name>
<protein>
    <submittedName>
        <fullName evidence="9">SHOCT domain-containing protein</fullName>
    </submittedName>
</protein>